<proteinExistence type="predicted"/>
<feature type="non-terminal residue" evidence="2">
    <location>
        <position position="1"/>
    </location>
</feature>
<accession>A0A0A9VQF4</accession>
<evidence type="ECO:0000256" key="1">
    <source>
        <dbReference type="SAM" id="Phobius"/>
    </source>
</evidence>
<feature type="transmembrane region" description="Helical" evidence="1">
    <location>
        <begin position="32"/>
        <end position="50"/>
    </location>
</feature>
<keyword evidence="1" id="KW-0472">Membrane</keyword>
<evidence type="ECO:0000313" key="2">
    <source>
        <dbReference type="EMBL" id="JAF98641.1"/>
    </source>
</evidence>
<keyword evidence="1" id="KW-0812">Transmembrane</keyword>
<reference evidence="2" key="1">
    <citation type="journal article" date="2014" name="PLoS ONE">
        <title>Transcriptome-Based Identification of ABC Transporters in the Western Tarnished Plant Bug Lygus hesperus.</title>
        <authorList>
            <person name="Hull J.J."/>
            <person name="Chaney K."/>
            <person name="Geib S.M."/>
            <person name="Fabrick J.A."/>
            <person name="Brent C.S."/>
            <person name="Walsh D."/>
            <person name="Lavine L.C."/>
        </authorList>
    </citation>
    <scope>NUCLEOTIDE SEQUENCE</scope>
</reference>
<sequence length="149" mass="17138">VWLIKHIFYSWISNYYKLDIPQLMVHSATMKGLIYMFPLAIFGALLINSARGDDLPNPDIDDWITQDPSDPEWMEKLKLALESIGDRNTVVQKIDSVLVQQLQGGTNYAMTFEKEPVGKLCETKFSIMFYGQAQDKPKDVRVDYMHCSI</sequence>
<organism evidence="2">
    <name type="scientific">Lygus hesperus</name>
    <name type="common">Western plant bug</name>
    <dbReference type="NCBI Taxonomy" id="30085"/>
    <lineage>
        <taxon>Eukaryota</taxon>
        <taxon>Metazoa</taxon>
        <taxon>Ecdysozoa</taxon>
        <taxon>Arthropoda</taxon>
        <taxon>Hexapoda</taxon>
        <taxon>Insecta</taxon>
        <taxon>Pterygota</taxon>
        <taxon>Neoptera</taxon>
        <taxon>Paraneoptera</taxon>
        <taxon>Hemiptera</taxon>
        <taxon>Heteroptera</taxon>
        <taxon>Panheteroptera</taxon>
        <taxon>Cimicomorpha</taxon>
        <taxon>Miridae</taxon>
        <taxon>Mirini</taxon>
        <taxon>Lygus</taxon>
    </lineage>
</organism>
<protein>
    <submittedName>
        <fullName evidence="2">Rho guanine nucleotide exchange factor 18</fullName>
    </submittedName>
</protein>
<name>A0A0A9VQF4_LYGHE</name>
<gene>
    <name evidence="2" type="primary">ARHGEF18_0</name>
    <name evidence="2" type="ORF">CM83_45365</name>
</gene>
<dbReference type="AlphaFoldDB" id="A0A0A9VQF4"/>
<keyword evidence="1" id="KW-1133">Transmembrane helix</keyword>
<reference evidence="2" key="2">
    <citation type="submission" date="2014-07" db="EMBL/GenBank/DDBJ databases">
        <authorList>
            <person name="Hull J."/>
        </authorList>
    </citation>
    <scope>NUCLEOTIDE SEQUENCE</scope>
</reference>
<dbReference type="EMBL" id="GBHO01044962">
    <property type="protein sequence ID" value="JAF98641.1"/>
    <property type="molecule type" value="Transcribed_RNA"/>
</dbReference>